<feature type="transmembrane region" description="Helical" evidence="1">
    <location>
        <begin position="49"/>
        <end position="69"/>
    </location>
</feature>
<dbReference type="AlphaFoldDB" id="A0AAU9KDX2"/>
<evidence type="ECO:0000313" key="3">
    <source>
        <dbReference type="Proteomes" id="UP001162131"/>
    </source>
</evidence>
<comment type="caution">
    <text evidence="2">The sequence shown here is derived from an EMBL/GenBank/DDBJ whole genome shotgun (WGS) entry which is preliminary data.</text>
</comment>
<gene>
    <name evidence="2" type="ORF">BSTOLATCC_MIC53473</name>
</gene>
<feature type="transmembrane region" description="Helical" evidence="1">
    <location>
        <begin position="108"/>
        <end position="133"/>
    </location>
</feature>
<accession>A0AAU9KDX2</accession>
<evidence type="ECO:0000256" key="1">
    <source>
        <dbReference type="SAM" id="Phobius"/>
    </source>
</evidence>
<feature type="transmembrane region" description="Helical" evidence="1">
    <location>
        <begin position="75"/>
        <end position="96"/>
    </location>
</feature>
<keyword evidence="1" id="KW-1133">Transmembrane helix</keyword>
<feature type="transmembrane region" description="Helical" evidence="1">
    <location>
        <begin position="193"/>
        <end position="213"/>
    </location>
</feature>
<organism evidence="2 3">
    <name type="scientific">Blepharisma stoltei</name>
    <dbReference type="NCBI Taxonomy" id="1481888"/>
    <lineage>
        <taxon>Eukaryota</taxon>
        <taxon>Sar</taxon>
        <taxon>Alveolata</taxon>
        <taxon>Ciliophora</taxon>
        <taxon>Postciliodesmatophora</taxon>
        <taxon>Heterotrichea</taxon>
        <taxon>Heterotrichida</taxon>
        <taxon>Blepharismidae</taxon>
        <taxon>Blepharisma</taxon>
    </lineage>
</organism>
<dbReference type="EMBL" id="CAJZBQ010000053">
    <property type="protein sequence ID" value="CAG9331403.1"/>
    <property type="molecule type" value="Genomic_DNA"/>
</dbReference>
<proteinExistence type="predicted"/>
<sequence length="303" mass="35079">MAFPACEVGAEWCVVADSLAGVSFIEFCLTTYQVFQNYKFIKNYRDKTLIILYIQVLQTLCMCVHYLVIISTLNVLYMIMIYFQFIEDTLVFYYFSWEAAKVENRGILYKRAGVILLAVNLLYLTGFVIFFGVDSMRNDDVFLCTDNVWIYLRLSGLLLTTMFLILGIKMTQKLKMLKNSDNLFFDTGREKELWGLILIMLVANTAAMFQNLMQRFYTQDNCNNLFEGNQGANIFLFILLRFLSQDMFMITCLYVFWASRRFGSNEVSIVSFPMSHQALTPKSDEPQVMSPLEWGIDSILSAS</sequence>
<dbReference type="PANTHER" id="PTHR38553">
    <property type="entry name" value="PROTEIN CBG19621"/>
    <property type="match status" value="1"/>
</dbReference>
<reference evidence="2" key="1">
    <citation type="submission" date="2021-09" db="EMBL/GenBank/DDBJ databases">
        <authorList>
            <consortium name="AG Swart"/>
            <person name="Singh M."/>
            <person name="Singh A."/>
            <person name="Seah K."/>
            <person name="Emmerich C."/>
        </authorList>
    </citation>
    <scope>NUCLEOTIDE SEQUENCE</scope>
    <source>
        <strain evidence="2">ATCC30299</strain>
    </source>
</reference>
<evidence type="ECO:0000313" key="2">
    <source>
        <dbReference type="EMBL" id="CAG9331403.1"/>
    </source>
</evidence>
<dbReference type="PANTHER" id="PTHR38553:SF1">
    <property type="entry name" value="G PROTEIN-COUPLED RECEPTOR"/>
    <property type="match status" value="1"/>
</dbReference>
<feature type="transmembrane region" description="Helical" evidence="1">
    <location>
        <begin position="148"/>
        <end position="168"/>
    </location>
</feature>
<dbReference type="Proteomes" id="UP001162131">
    <property type="component" value="Unassembled WGS sequence"/>
</dbReference>
<keyword evidence="1" id="KW-0472">Membrane</keyword>
<keyword evidence="3" id="KW-1185">Reference proteome</keyword>
<keyword evidence="1" id="KW-0812">Transmembrane</keyword>
<feature type="transmembrane region" description="Helical" evidence="1">
    <location>
        <begin position="233"/>
        <end position="257"/>
    </location>
</feature>
<protein>
    <submittedName>
        <fullName evidence="2">Uncharacterized protein</fullName>
    </submittedName>
</protein>
<name>A0AAU9KDX2_9CILI</name>